<accession>H0QWL8</accession>
<dbReference type="AlphaFoldDB" id="H0QWL8"/>
<keyword evidence="3" id="KW-1185">Reference proteome</keyword>
<organism evidence="2 3">
    <name type="scientific">Gordonia effusa NBRC 100432</name>
    <dbReference type="NCBI Taxonomy" id="1077974"/>
    <lineage>
        <taxon>Bacteria</taxon>
        <taxon>Bacillati</taxon>
        <taxon>Actinomycetota</taxon>
        <taxon>Actinomycetes</taxon>
        <taxon>Mycobacteriales</taxon>
        <taxon>Gordoniaceae</taxon>
        <taxon>Gordonia</taxon>
    </lineage>
</organism>
<protein>
    <submittedName>
        <fullName evidence="2">Uncharacterized protein</fullName>
    </submittedName>
</protein>
<gene>
    <name evidence="2" type="ORF">GOEFS_021_00460</name>
</gene>
<sequence>MRECRSSLPPQAKDIGACRRGGTGPRSDRAEDPNGYTKMVDDNPRVGILTSEAYDVVELMRVDKCFKYQVPLGDPPKAIKEVGRDQYGVVVDPVTHFGVGMPRTHQPDPAQLRHNGADQIELRGDVVMTWVNMRDERPQLGRATFSEGQSGNITRLVNSTVITCAPV</sequence>
<dbReference type="Proteomes" id="UP000035034">
    <property type="component" value="Unassembled WGS sequence"/>
</dbReference>
<reference evidence="2 3" key="1">
    <citation type="submission" date="2011-12" db="EMBL/GenBank/DDBJ databases">
        <title>Whole genome shotgun sequence of Gordonia effusa NBRC 100432.</title>
        <authorList>
            <person name="Yoshida I."/>
            <person name="Takarada H."/>
            <person name="Hosoyama A."/>
            <person name="Tsuchikane K."/>
            <person name="Katsumata H."/>
            <person name="Yamazaki S."/>
            <person name="Fujita N."/>
        </authorList>
    </citation>
    <scope>NUCLEOTIDE SEQUENCE [LARGE SCALE GENOMIC DNA]</scope>
    <source>
        <strain evidence="2 3">NBRC 100432</strain>
    </source>
</reference>
<proteinExistence type="predicted"/>
<evidence type="ECO:0000313" key="3">
    <source>
        <dbReference type="Proteomes" id="UP000035034"/>
    </source>
</evidence>
<name>H0QWL8_9ACTN</name>
<dbReference type="EMBL" id="BAEH01000021">
    <property type="protein sequence ID" value="GAB17219.1"/>
    <property type="molecule type" value="Genomic_DNA"/>
</dbReference>
<feature type="region of interest" description="Disordered" evidence="1">
    <location>
        <begin position="1"/>
        <end position="35"/>
    </location>
</feature>
<evidence type="ECO:0000256" key="1">
    <source>
        <dbReference type="SAM" id="MobiDB-lite"/>
    </source>
</evidence>
<comment type="caution">
    <text evidence="2">The sequence shown here is derived from an EMBL/GenBank/DDBJ whole genome shotgun (WGS) entry which is preliminary data.</text>
</comment>
<evidence type="ECO:0000313" key="2">
    <source>
        <dbReference type="EMBL" id="GAB17219.1"/>
    </source>
</evidence>